<proteinExistence type="predicted"/>
<evidence type="ECO:0000313" key="3">
    <source>
        <dbReference type="EMBL" id="NYZ69704.1"/>
    </source>
</evidence>
<dbReference type="Proteomes" id="UP000569732">
    <property type="component" value="Unassembled WGS sequence"/>
</dbReference>
<dbReference type="GO" id="GO:0003676">
    <property type="term" value="F:nucleic acid binding"/>
    <property type="evidence" value="ECO:0007669"/>
    <property type="project" value="InterPro"/>
</dbReference>
<reference evidence="3 4" key="1">
    <citation type="submission" date="2020-07" db="EMBL/GenBank/DDBJ databases">
        <title>Endozoicomonas sp. nov., isolated from sediment.</title>
        <authorList>
            <person name="Gu T."/>
        </authorList>
    </citation>
    <scope>NUCLEOTIDE SEQUENCE [LARGE SCALE GENOMIC DNA]</scope>
    <source>
        <strain evidence="3 4">SM1973</strain>
    </source>
</reference>
<dbReference type="PANTHER" id="PTHR46889:SF5">
    <property type="entry name" value="INTEGRASE PROTEIN"/>
    <property type="match status" value="1"/>
</dbReference>
<name>A0A853II44_9GAMM</name>
<dbReference type="InterPro" id="IPR048020">
    <property type="entry name" value="Transpos_IS3"/>
</dbReference>
<dbReference type="PROSITE" id="PS50994">
    <property type="entry name" value="INTEGRASE"/>
    <property type="match status" value="1"/>
</dbReference>
<keyword evidence="4" id="KW-1185">Reference proteome</keyword>
<evidence type="ECO:0000259" key="2">
    <source>
        <dbReference type="PROSITE" id="PS50994"/>
    </source>
</evidence>
<dbReference type="Gene3D" id="3.30.420.10">
    <property type="entry name" value="Ribonuclease H-like superfamily/Ribonuclease H"/>
    <property type="match status" value="1"/>
</dbReference>
<organism evidence="3 4">
    <name type="scientific">Spartinivicinus marinus</name>
    <dbReference type="NCBI Taxonomy" id="2994442"/>
    <lineage>
        <taxon>Bacteria</taxon>
        <taxon>Pseudomonadati</taxon>
        <taxon>Pseudomonadota</taxon>
        <taxon>Gammaproteobacteria</taxon>
        <taxon>Oceanospirillales</taxon>
        <taxon>Zooshikellaceae</taxon>
        <taxon>Spartinivicinus</taxon>
    </lineage>
</organism>
<dbReference type="GO" id="GO:0015074">
    <property type="term" value="P:DNA integration"/>
    <property type="evidence" value="ECO:0007669"/>
    <property type="project" value="InterPro"/>
</dbReference>
<dbReference type="Pfam" id="PF00665">
    <property type="entry name" value="rve"/>
    <property type="match status" value="1"/>
</dbReference>
<dbReference type="SUPFAM" id="SSF53098">
    <property type="entry name" value="Ribonuclease H-like"/>
    <property type="match status" value="1"/>
</dbReference>
<evidence type="ECO:0000313" key="4">
    <source>
        <dbReference type="Proteomes" id="UP000569732"/>
    </source>
</evidence>
<dbReference type="InterPro" id="IPR050900">
    <property type="entry name" value="Transposase_IS3/IS150/IS904"/>
</dbReference>
<dbReference type="EMBL" id="JACCKB010000126">
    <property type="protein sequence ID" value="NYZ69704.1"/>
    <property type="molecule type" value="Genomic_DNA"/>
</dbReference>
<protein>
    <submittedName>
        <fullName evidence="3">IS3 family transposase</fullName>
    </submittedName>
</protein>
<dbReference type="PANTHER" id="PTHR46889">
    <property type="entry name" value="TRANSPOSASE INSF FOR INSERTION SEQUENCE IS3B-RELATED"/>
    <property type="match status" value="1"/>
</dbReference>
<feature type="domain" description="Integrase catalytic" evidence="2">
    <location>
        <begin position="131"/>
        <end position="300"/>
    </location>
</feature>
<feature type="region of interest" description="Disordered" evidence="1">
    <location>
        <begin position="40"/>
        <end position="64"/>
    </location>
</feature>
<feature type="non-terminal residue" evidence="3">
    <location>
        <position position="1"/>
    </location>
</feature>
<dbReference type="AlphaFoldDB" id="A0A853II44"/>
<sequence>TRLITVEVRLSGKVCTSHACLPRGHEVLGLTPRTYQRWQQGGELQPDGRTTTRRPLPPNKLPPHVHQQMRETLSSPEFADLPPSQIVPKLADQGEYIASEASFYRLMRAEGLSTHRGKTQPRQPKPKTTHTATAPNQLWCWDITWLPGPATGLFFYLYLILDVFSRKVVGWEVHDCERSSLAADLIQKAFWRESLHKTHQQPLILHSDNGSPMKGCALQVKLTELGIEPSYSRPRVSNDNAYAESIFKTTKYRPDFPRQGFTSIESAQQWVEQFVHWYNHEHQHSGLKFVTPVQRHTGEALVILSRRKQVYEQAKAAFPNRWSGNIRNWELADEVHLNPERTQTR</sequence>
<dbReference type="RefSeq" id="WP_180571683.1">
    <property type="nucleotide sequence ID" value="NZ_JACCKB010000126.1"/>
</dbReference>
<dbReference type="InterPro" id="IPR012337">
    <property type="entry name" value="RNaseH-like_sf"/>
</dbReference>
<dbReference type="InterPro" id="IPR036397">
    <property type="entry name" value="RNaseH_sf"/>
</dbReference>
<dbReference type="NCBIfam" id="NF033516">
    <property type="entry name" value="transpos_IS3"/>
    <property type="match status" value="1"/>
</dbReference>
<accession>A0A853II44</accession>
<comment type="caution">
    <text evidence="3">The sequence shown here is derived from an EMBL/GenBank/DDBJ whole genome shotgun (WGS) entry which is preliminary data.</text>
</comment>
<dbReference type="InterPro" id="IPR001584">
    <property type="entry name" value="Integrase_cat-core"/>
</dbReference>
<evidence type="ECO:0000256" key="1">
    <source>
        <dbReference type="SAM" id="MobiDB-lite"/>
    </source>
</evidence>
<gene>
    <name evidence="3" type="ORF">H0A36_27190</name>
</gene>